<dbReference type="OrthoDB" id="9796486at2"/>
<dbReference type="PATRIC" id="fig|433924.3.peg.428"/>
<comment type="caution">
    <text evidence="2">The sequence shown here is derived from an EMBL/GenBank/DDBJ whole genome shotgun (WGS) entry which is preliminary data.</text>
</comment>
<dbReference type="SUPFAM" id="SSF50475">
    <property type="entry name" value="FMN-binding split barrel"/>
    <property type="match status" value="1"/>
</dbReference>
<dbReference type="InterPro" id="IPR012349">
    <property type="entry name" value="Split_barrel_FMN-bd"/>
</dbReference>
<dbReference type="NCBIfam" id="TIGR04025">
    <property type="entry name" value="PPOX_FMN_DR2398"/>
    <property type="match status" value="1"/>
</dbReference>
<proteinExistence type="predicted"/>
<dbReference type="InterPro" id="IPR024029">
    <property type="entry name" value="Pyridox_Oxase_FMN-dep"/>
</dbReference>
<reference evidence="2 3" key="1">
    <citation type="journal article" date="2016" name="Front. Microbiol.">
        <title>Genomic Resource of Rice Seed Associated Bacteria.</title>
        <authorList>
            <person name="Midha S."/>
            <person name="Bansal K."/>
            <person name="Sharma S."/>
            <person name="Kumar N."/>
            <person name="Patil P.P."/>
            <person name="Chaudhry V."/>
            <person name="Patil P.B."/>
        </authorList>
    </citation>
    <scope>NUCLEOTIDE SEQUENCE [LARGE SCALE GENOMIC DNA]</scope>
    <source>
        <strain evidence="2 3">NS331</strain>
    </source>
</reference>
<dbReference type="Proteomes" id="UP000072741">
    <property type="component" value="Unassembled WGS sequence"/>
</dbReference>
<dbReference type="EMBL" id="LDSL01000114">
    <property type="protein sequence ID" value="KTT17310.1"/>
    <property type="molecule type" value="Genomic_DNA"/>
</dbReference>
<accession>A0A147GQA4</accession>
<gene>
    <name evidence="2" type="ORF">NS331_17375</name>
</gene>
<protein>
    <submittedName>
        <fullName evidence="2">Pyridoxamine 5'-phosphate oxidase</fullName>
    </submittedName>
</protein>
<dbReference type="Pfam" id="PF01243">
    <property type="entry name" value="PNPOx_N"/>
    <property type="match status" value="1"/>
</dbReference>
<evidence type="ECO:0000313" key="2">
    <source>
        <dbReference type="EMBL" id="KTT17310.1"/>
    </source>
</evidence>
<dbReference type="Gene3D" id="2.30.110.10">
    <property type="entry name" value="Electron Transport, Fmn-binding Protein, Chain A"/>
    <property type="match status" value="1"/>
</dbReference>
<name>A0A147GQA4_9BURK</name>
<sequence>MTNDFSSPPDGGGAVDLDRLYAPPSPAILKGVLPALTPFHIDYLRAATFFCLATGGSGGLDASPRGGPPGFVQALDARTIAFADWPGNNRLASLRNLQDDVRVALLFLFPGLEVFLRINGRARLSCTPDLLARLAEGGKTPKLGVVVHIDETLFHCGKAVNRARLWAPESQLDRAALPSIGRMKAAVLGLDEGQVAQMDAHYTHAVRHDLY</sequence>
<dbReference type="RefSeq" id="WP_058643216.1">
    <property type="nucleotide sequence ID" value="NZ_LDSL01000114.1"/>
</dbReference>
<feature type="domain" description="Pyridoxamine 5'-phosphate oxidase N-terminal" evidence="1">
    <location>
        <begin position="42"/>
        <end position="149"/>
    </location>
</feature>
<dbReference type="PANTHER" id="PTHR42815">
    <property type="entry name" value="FAD-BINDING, PUTATIVE (AFU_ORTHOLOGUE AFUA_6G07600)-RELATED"/>
    <property type="match status" value="1"/>
</dbReference>
<evidence type="ECO:0000259" key="1">
    <source>
        <dbReference type="Pfam" id="PF01243"/>
    </source>
</evidence>
<dbReference type="InterPro" id="IPR011576">
    <property type="entry name" value="Pyridox_Oxase_N"/>
</dbReference>
<dbReference type="PANTHER" id="PTHR42815:SF2">
    <property type="entry name" value="FAD-BINDING, PUTATIVE (AFU_ORTHOLOGUE AFUA_6G07600)-RELATED"/>
    <property type="match status" value="1"/>
</dbReference>
<evidence type="ECO:0000313" key="3">
    <source>
        <dbReference type="Proteomes" id="UP000072741"/>
    </source>
</evidence>
<keyword evidence="3" id="KW-1185">Reference proteome</keyword>
<organism evidence="2 3">
    <name type="scientific">Pseudacidovorax intermedius</name>
    <dbReference type="NCBI Taxonomy" id="433924"/>
    <lineage>
        <taxon>Bacteria</taxon>
        <taxon>Pseudomonadati</taxon>
        <taxon>Pseudomonadota</taxon>
        <taxon>Betaproteobacteria</taxon>
        <taxon>Burkholderiales</taxon>
        <taxon>Comamonadaceae</taxon>
        <taxon>Pseudacidovorax</taxon>
    </lineage>
</organism>
<dbReference type="AlphaFoldDB" id="A0A147GQA4"/>